<keyword evidence="4" id="KW-0677">Repeat</keyword>
<dbReference type="InterPro" id="IPR002088">
    <property type="entry name" value="Prenyl_trans_a"/>
</dbReference>
<evidence type="ECO:0000256" key="2">
    <source>
        <dbReference type="ARBA" id="ARBA00022602"/>
    </source>
</evidence>
<dbReference type="PANTHER" id="PTHR11129:SF3">
    <property type="entry name" value="PROTEIN PRENYLTRANSFERASE ALPHA SUBUNIT REPEAT-CONTAINING PROTEIN 1"/>
    <property type="match status" value="1"/>
</dbReference>
<feature type="non-terminal residue" evidence="5">
    <location>
        <position position="408"/>
    </location>
</feature>
<dbReference type="EMBL" id="VZSI01000064">
    <property type="protein sequence ID" value="NWY15926.1"/>
    <property type="molecule type" value="Genomic_DNA"/>
</dbReference>
<feature type="non-terminal residue" evidence="5">
    <location>
        <position position="1"/>
    </location>
</feature>
<dbReference type="SUPFAM" id="SSF48439">
    <property type="entry name" value="Protein prenylyltransferase"/>
    <property type="match status" value="1"/>
</dbReference>
<keyword evidence="6" id="KW-1185">Reference proteome</keyword>
<protein>
    <submittedName>
        <fullName evidence="5">PTAR1 protein</fullName>
    </submittedName>
</protein>
<dbReference type="Pfam" id="PF01239">
    <property type="entry name" value="PPTA"/>
    <property type="match status" value="4"/>
</dbReference>
<gene>
    <name evidence="5" type="primary">Ptar1</name>
    <name evidence="5" type="ORF">APHCOE_R10005</name>
</gene>
<sequence>MAESPEEVAVLVQRVVKDIRNAFQRNPHIDEIGLIPCPEARYNRSPIVLVENKLGVESWCVKFLLPYVHNKLLLYRQRKQWLNKDELIDITCTLLLLNPDFTTAWNVRKELILSGTLNPLKDLHLGKLALTKFPKSPETWIHRRWVLQQLIQESSLPSLASKGNLGAAPVERIHRLVQEEMNVCSEAAGRYPSNYNAWSHRIWVLQHLAKLTVKVLLDELSSTKYWVSMHVSDHSGFHYRQFLLNSLIRRTVTDNNILVQNQMVNEQNPSLQKGEESAGTEAACAEEQSLDLPCCLDEEMELCTELIDNYPGHETLWCHSDETLNNSHHGPATSHMAQAMDVDGLNESSGKQGYTQETKRLKRAPVQDSLGPEMEYRFVDKVLSTCRDVDQVRFATAYRKWLVTFLGQ</sequence>
<proteinExistence type="inferred from homology"/>
<evidence type="ECO:0000256" key="1">
    <source>
        <dbReference type="ARBA" id="ARBA00006734"/>
    </source>
</evidence>
<evidence type="ECO:0000256" key="3">
    <source>
        <dbReference type="ARBA" id="ARBA00022679"/>
    </source>
</evidence>
<accession>A0A7K7C5B5</accession>
<evidence type="ECO:0000313" key="5">
    <source>
        <dbReference type="EMBL" id="NWY15926.1"/>
    </source>
</evidence>
<organism evidence="5 6">
    <name type="scientific">Aphelocoma coerulescens</name>
    <name type="common">Florida scrub-jay</name>
    <name type="synonym">Corvus coerulescens</name>
    <dbReference type="NCBI Taxonomy" id="39617"/>
    <lineage>
        <taxon>Eukaryota</taxon>
        <taxon>Metazoa</taxon>
        <taxon>Chordata</taxon>
        <taxon>Craniata</taxon>
        <taxon>Vertebrata</taxon>
        <taxon>Euteleostomi</taxon>
        <taxon>Archelosauria</taxon>
        <taxon>Archosauria</taxon>
        <taxon>Dinosauria</taxon>
        <taxon>Saurischia</taxon>
        <taxon>Theropoda</taxon>
        <taxon>Coelurosauria</taxon>
        <taxon>Aves</taxon>
        <taxon>Neognathae</taxon>
        <taxon>Neoaves</taxon>
        <taxon>Telluraves</taxon>
        <taxon>Australaves</taxon>
        <taxon>Passeriformes</taxon>
        <taxon>Corvoidea</taxon>
        <taxon>Corvidae</taxon>
        <taxon>Aphelocoma</taxon>
    </lineage>
</organism>
<evidence type="ECO:0000256" key="4">
    <source>
        <dbReference type="ARBA" id="ARBA00022737"/>
    </source>
</evidence>
<evidence type="ECO:0000313" key="6">
    <source>
        <dbReference type="Proteomes" id="UP000575874"/>
    </source>
</evidence>
<dbReference type="PROSITE" id="PS51147">
    <property type="entry name" value="PFTA"/>
    <property type="match status" value="2"/>
</dbReference>
<keyword evidence="3" id="KW-0808">Transferase</keyword>
<dbReference type="PANTHER" id="PTHR11129">
    <property type="entry name" value="PROTEIN FARNESYLTRANSFERASE ALPHA SUBUNIT/RAB GERANYLGERANYL TRANSFERASE ALPHA SUBUNIT"/>
    <property type="match status" value="1"/>
</dbReference>
<dbReference type="Gene3D" id="1.25.40.120">
    <property type="entry name" value="Protein prenylyltransferase"/>
    <property type="match status" value="1"/>
</dbReference>
<comment type="caution">
    <text evidence="5">The sequence shown here is derived from an EMBL/GenBank/DDBJ whole genome shotgun (WGS) entry which is preliminary data.</text>
</comment>
<keyword evidence="2" id="KW-0637">Prenyltransferase</keyword>
<comment type="similarity">
    <text evidence="1">Belongs to the protein prenyltransferase subunit alpha family.</text>
</comment>
<name>A0A7K7C5B5_APHCE</name>
<dbReference type="GO" id="GO:0005737">
    <property type="term" value="C:cytoplasm"/>
    <property type="evidence" value="ECO:0007669"/>
    <property type="project" value="TreeGrafter"/>
</dbReference>
<dbReference type="GO" id="GO:0008318">
    <property type="term" value="F:protein prenyltransferase activity"/>
    <property type="evidence" value="ECO:0007669"/>
    <property type="project" value="InterPro"/>
</dbReference>
<dbReference type="FunFam" id="1.25.40.120:FF:000012">
    <property type="entry name" value="Protein prenyltransferase alpha subunit repeat containing 1"/>
    <property type="match status" value="1"/>
</dbReference>
<reference evidence="5 6" key="1">
    <citation type="submission" date="2019-09" db="EMBL/GenBank/DDBJ databases">
        <title>Bird 10,000 Genomes (B10K) Project - Family phase.</title>
        <authorList>
            <person name="Zhang G."/>
        </authorList>
    </citation>
    <scope>NUCLEOTIDE SEQUENCE [LARGE SCALE GENOMIC DNA]</scope>
    <source>
        <strain evidence="5">OUT-0022</strain>
        <tissue evidence="5">Blood</tissue>
    </source>
</reference>
<dbReference type="AlphaFoldDB" id="A0A7K7C5B5"/>
<dbReference type="Proteomes" id="UP000575874">
    <property type="component" value="Unassembled WGS sequence"/>
</dbReference>